<dbReference type="PANTHER" id="PTHR43675:SF1">
    <property type="entry name" value="RIKEN CDNA 2700097O09 GENE"/>
    <property type="match status" value="1"/>
</dbReference>
<evidence type="ECO:0000313" key="9">
    <source>
        <dbReference type="EMBL" id="OGE19730.1"/>
    </source>
</evidence>
<keyword evidence="7" id="KW-1133">Transmembrane helix</keyword>
<keyword evidence="7" id="KW-0472">Membrane</keyword>
<comment type="catalytic activity">
    <reaction evidence="4">
        <text>arsenic triglutathione + [thioredoxin]-dithiol + S-adenosyl-L-methionine + 2 H2O = methylarsonous acid + [thioredoxin]-disulfide + 3 glutathione + S-adenosyl-L-homocysteine + H(+)</text>
        <dbReference type="Rhea" id="RHEA:69460"/>
        <dbReference type="Rhea" id="RHEA-COMP:10698"/>
        <dbReference type="Rhea" id="RHEA-COMP:10700"/>
        <dbReference type="ChEBI" id="CHEBI:15377"/>
        <dbReference type="ChEBI" id="CHEBI:15378"/>
        <dbReference type="ChEBI" id="CHEBI:17826"/>
        <dbReference type="ChEBI" id="CHEBI:29950"/>
        <dbReference type="ChEBI" id="CHEBI:50058"/>
        <dbReference type="ChEBI" id="CHEBI:57856"/>
        <dbReference type="ChEBI" id="CHEBI:57925"/>
        <dbReference type="ChEBI" id="CHEBI:59789"/>
        <dbReference type="ChEBI" id="CHEBI:183640"/>
        <dbReference type="EC" id="2.1.1.137"/>
    </reaction>
</comment>
<evidence type="ECO:0000256" key="4">
    <source>
        <dbReference type="ARBA" id="ARBA00047941"/>
    </source>
</evidence>
<dbReference type="SUPFAM" id="SSF53335">
    <property type="entry name" value="S-adenosyl-L-methionine-dependent methyltransferases"/>
    <property type="match status" value="1"/>
</dbReference>
<evidence type="ECO:0000256" key="7">
    <source>
        <dbReference type="SAM" id="Phobius"/>
    </source>
</evidence>
<evidence type="ECO:0000256" key="2">
    <source>
        <dbReference type="ARBA" id="ARBA00034521"/>
    </source>
</evidence>
<gene>
    <name evidence="9" type="ORF">A2871_03675</name>
</gene>
<dbReference type="InterPro" id="IPR026669">
    <property type="entry name" value="Arsenite_MeTrfase-like"/>
</dbReference>
<dbReference type="Gene3D" id="3.40.50.150">
    <property type="entry name" value="Vaccinia Virus protein VP39"/>
    <property type="match status" value="1"/>
</dbReference>
<dbReference type="AlphaFoldDB" id="A0A1F5ITT9"/>
<dbReference type="InterPro" id="IPR029063">
    <property type="entry name" value="SAM-dependent_MTases_sf"/>
</dbReference>
<dbReference type="GO" id="GO:0030791">
    <property type="term" value="F:arsenite methyltransferase activity"/>
    <property type="evidence" value="ECO:0007669"/>
    <property type="project" value="UniProtKB-EC"/>
</dbReference>
<comment type="catalytic activity">
    <reaction evidence="6">
        <text>arsenic triglutathione + 3 [thioredoxin]-dithiol + 3 S-adenosyl-L-methionine = trimethylarsine + 3 [thioredoxin]-disulfide + 3 glutathione + 3 S-adenosyl-L-homocysteine + 3 H(+)</text>
        <dbReference type="Rhea" id="RHEA:69432"/>
        <dbReference type="Rhea" id="RHEA-COMP:10698"/>
        <dbReference type="Rhea" id="RHEA-COMP:10700"/>
        <dbReference type="ChEBI" id="CHEBI:15378"/>
        <dbReference type="ChEBI" id="CHEBI:27130"/>
        <dbReference type="ChEBI" id="CHEBI:29950"/>
        <dbReference type="ChEBI" id="CHEBI:50058"/>
        <dbReference type="ChEBI" id="CHEBI:57856"/>
        <dbReference type="ChEBI" id="CHEBI:57925"/>
        <dbReference type="ChEBI" id="CHEBI:59789"/>
        <dbReference type="ChEBI" id="CHEBI:183640"/>
        <dbReference type="EC" id="2.1.1.137"/>
    </reaction>
</comment>
<comment type="caution">
    <text evidence="9">The sequence shown here is derived from an EMBL/GenBank/DDBJ whole genome shotgun (WGS) entry which is preliminary data.</text>
</comment>
<feature type="domain" description="Methyltransferase" evidence="8">
    <location>
        <begin position="32"/>
        <end position="141"/>
    </location>
</feature>
<sequence>MANGKDVDCDAFGGTHPTVYHPFLSAILPDLKNKIILDIGCGKGMVGFLIRTQRDLTNSTLIGMDISKSFLFFSKKHNIYDKLIAGDITKKLPFKDNSVDLIICSEVIEHMKKEIGKKLLNEIDRIIAKNGRVIITTPNVWLKMPSTNYFDQHHSLWNVNDFTKRGYSVNGIGIKLPFNIIAWYTPIIQSLYYFMTPFAFIFPRISGLLIAHKDFTEKD</sequence>
<evidence type="ECO:0000256" key="5">
    <source>
        <dbReference type="ARBA" id="ARBA00047943"/>
    </source>
</evidence>
<dbReference type="EMBL" id="MFCR01000002">
    <property type="protein sequence ID" value="OGE19730.1"/>
    <property type="molecule type" value="Genomic_DNA"/>
</dbReference>
<evidence type="ECO:0000313" key="10">
    <source>
        <dbReference type="Proteomes" id="UP000176336"/>
    </source>
</evidence>
<dbReference type="CDD" id="cd02440">
    <property type="entry name" value="AdoMet_MTases"/>
    <property type="match status" value="1"/>
</dbReference>
<reference evidence="9 10" key="1">
    <citation type="journal article" date="2016" name="Nat. Commun.">
        <title>Thousands of microbial genomes shed light on interconnected biogeochemical processes in an aquifer system.</title>
        <authorList>
            <person name="Anantharaman K."/>
            <person name="Brown C.T."/>
            <person name="Hug L.A."/>
            <person name="Sharon I."/>
            <person name="Castelle C.J."/>
            <person name="Probst A.J."/>
            <person name="Thomas B.C."/>
            <person name="Singh A."/>
            <person name="Wilkins M.J."/>
            <person name="Karaoz U."/>
            <person name="Brodie E.L."/>
            <person name="Williams K.H."/>
            <person name="Hubbard S.S."/>
            <person name="Banfield J.F."/>
        </authorList>
    </citation>
    <scope>NUCLEOTIDE SEQUENCE [LARGE SCALE GENOMIC DNA]</scope>
</reference>
<name>A0A1F5ITT9_9BACT</name>
<dbReference type="Proteomes" id="UP000176336">
    <property type="component" value="Unassembled WGS sequence"/>
</dbReference>
<protein>
    <recommendedName>
        <fullName evidence="3">Arsenite methyltransferase</fullName>
        <ecNumber evidence="2">2.1.1.137</ecNumber>
    </recommendedName>
</protein>
<evidence type="ECO:0000256" key="3">
    <source>
        <dbReference type="ARBA" id="ARBA00034545"/>
    </source>
</evidence>
<proteinExistence type="inferred from homology"/>
<organism evidence="9 10">
    <name type="scientific">Candidatus Daviesbacteria bacterium RIFCSPHIGHO2_01_FULL_41_23</name>
    <dbReference type="NCBI Taxonomy" id="1797764"/>
    <lineage>
        <taxon>Bacteria</taxon>
        <taxon>Candidatus Daviesiibacteriota</taxon>
    </lineage>
</organism>
<feature type="transmembrane region" description="Helical" evidence="7">
    <location>
        <begin position="191"/>
        <end position="211"/>
    </location>
</feature>
<comment type="catalytic activity">
    <reaction evidence="5">
        <text>arsenic triglutathione + 2 [thioredoxin]-dithiol + 2 S-adenosyl-L-methionine + H2O = dimethylarsinous acid + 2 [thioredoxin]-disulfide + 3 glutathione + 2 S-adenosyl-L-homocysteine + 2 H(+)</text>
        <dbReference type="Rhea" id="RHEA:69464"/>
        <dbReference type="Rhea" id="RHEA-COMP:10698"/>
        <dbReference type="Rhea" id="RHEA-COMP:10700"/>
        <dbReference type="ChEBI" id="CHEBI:15377"/>
        <dbReference type="ChEBI" id="CHEBI:15378"/>
        <dbReference type="ChEBI" id="CHEBI:23808"/>
        <dbReference type="ChEBI" id="CHEBI:29950"/>
        <dbReference type="ChEBI" id="CHEBI:50058"/>
        <dbReference type="ChEBI" id="CHEBI:57856"/>
        <dbReference type="ChEBI" id="CHEBI:57925"/>
        <dbReference type="ChEBI" id="CHEBI:59789"/>
        <dbReference type="ChEBI" id="CHEBI:183640"/>
        <dbReference type="EC" id="2.1.1.137"/>
    </reaction>
</comment>
<evidence type="ECO:0000259" key="8">
    <source>
        <dbReference type="Pfam" id="PF13847"/>
    </source>
</evidence>
<comment type="similarity">
    <text evidence="1">Belongs to the methyltransferase superfamily. Arsenite methyltransferase family.</text>
</comment>
<dbReference type="InterPro" id="IPR025714">
    <property type="entry name" value="Methyltranfer_dom"/>
</dbReference>
<evidence type="ECO:0000256" key="6">
    <source>
        <dbReference type="ARBA" id="ARBA00048428"/>
    </source>
</evidence>
<dbReference type="PANTHER" id="PTHR43675">
    <property type="entry name" value="ARSENITE METHYLTRANSFERASE"/>
    <property type="match status" value="1"/>
</dbReference>
<accession>A0A1F5ITT9</accession>
<evidence type="ECO:0000256" key="1">
    <source>
        <dbReference type="ARBA" id="ARBA00034487"/>
    </source>
</evidence>
<keyword evidence="7" id="KW-0812">Transmembrane</keyword>
<dbReference type="EC" id="2.1.1.137" evidence="2"/>
<dbReference type="Pfam" id="PF13847">
    <property type="entry name" value="Methyltransf_31"/>
    <property type="match status" value="1"/>
</dbReference>